<evidence type="ECO:0000256" key="1">
    <source>
        <dbReference type="SAM" id="MobiDB-lite"/>
    </source>
</evidence>
<gene>
    <name evidence="2" type="ORF">VMCG_05461</name>
</gene>
<dbReference type="GO" id="GO:0005634">
    <property type="term" value="C:nucleus"/>
    <property type="evidence" value="ECO:0007669"/>
    <property type="project" value="TreeGrafter"/>
</dbReference>
<dbReference type="Proteomes" id="UP000283895">
    <property type="component" value="Unassembled WGS sequence"/>
</dbReference>
<feature type="compositionally biased region" description="Low complexity" evidence="1">
    <location>
        <begin position="1"/>
        <end position="18"/>
    </location>
</feature>
<feature type="compositionally biased region" description="Polar residues" evidence="1">
    <location>
        <begin position="44"/>
        <end position="56"/>
    </location>
</feature>
<feature type="compositionally biased region" description="Polar residues" evidence="1">
    <location>
        <begin position="126"/>
        <end position="164"/>
    </location>
</feature>
<dbReference type="SUPFAM" id="SSF47954">
    <property type="entry name" value="Cyclin-like"/>
    <property type="match status" value="1"/>
</dbReference>
<dbReference type="OrthoDB" id="337735at2759"/>
<dbReference type="CDD" id="cd20558">
    <property type="entry name" value="CYCLIN_ScPCL7-like"/>
    <property type="match status" value="1"/>
</dbReference>
<feature type="compositionally biased region" description="Low complexity" evidence="1">
    <location>
        <begin position="57"/>
        <end position="68"/>
    </location>
</feature>
<dbReference type="Gene3D" id="1.10.472.10">
    <property type="entry name" value="Cyclin-like"/>
    <property type="match status" value="1"/>
</dbReference>
<dbReference type="PANTHER" id="PTHR15615:SF117">
    <property type="entry name" value="PHO85 CYCLIN PHO80"/>
    <property type="match status" value="1"/>
</dbReference>
<dbReference type="PANTHER" id="PTHR15615">
    <property type="match status" value="1"/>
</dbReference>
<feature type="compositionally biased region" description="Polar residues" evidence="1">
    <location>
        <begin position="110"/>
        <end position="119"/>
    </location>
</feature>
<dbReference type="InterPro" id="IPR036915">
    <property type="entry name" value="Cyclin-like_sf"/>
</dbReference>
<organism evidence="2 3">
    <name type="scientific">Cytospora schulzeri</name>
    <dbReference type="NCBI Taxonomy" id="448051"/>
    <lineage>
        <taxon>Eukaryota</taxon>
        <taxon>Fungi</taxon>
        <taxon>Dikarya</taxon>
        <taxon>Ascomycota</taxon>
        <taxon>Pezizomycotina</taxon>
        <taxon>Sordariomycetes</taxon>
        <taxon>Sordariomycetidae</taxon>
        <taxon>Diaporthales</taxon>
        <taxon>Cytosporaceae</taxon>
        <taxon>Cytospora</taxon>
    </lineage>
</organism>
<comment type="caution">
    <text evidence="2">The sequence shown here is derived from an EMBL/GenBank/DDBJ whole genome shotgun (WGS) entry which is preliminary data.</text>
</comment>
<dbReference type="GO" id="GO:0019901">
    <property type="term" value="F:protein kinase binding"/>
    <property type="evidence" value="ECO:0007669"/>
    <property type="project" value="InterPro"/>
</dbReference>
<dbReference type="AlphaFoldDB" id="A0A423WK40"/>
<dbReference type="GO" id="GO:0000307">
    <property type="term" value="C:cyclin-dependent protein kinase holoenzyme complex"/>
    <property type="evidence" value="ECO:0007669"/>
    <property type="project" value="TreeGrafter"/>
</dbReference>
<feature type="region of interest" description="Disordered" evidence="1">
    <location>
        <begin position="388"/>
        <end position="435"/>
    </location>
</feature>
<dbReference type="Pfam" id="PF08613">
    <property type="entry name" value="Cyclin"/>
    <property type="match status" value="1"/>
</dbReference>
<keyword evidence="3" id="KW-1185">Reference proteome</keyword>
<name>A0A423WK40_9PEZI</name>
<dbReference type="InterPro" id="IPR013922">
    <property type="entry name" value="Cyclin_PHO80-like"/>
</dbReference>
<dbReference type="STRING" id="356882.A0A423WK40"/>
<dbReference type="GO" id="GO:0016538">
    <property type="term" value="F:cyclin-dependent protein serine/threonine kinase regulator activity"/>
    <property type="evidence" value="ECO:0007669"/>
    <property type="project" value="TreeGrafter"/>
</dbReference>
<evidence type="ECO:0000313" key="3">
    <source>
        <dbReference type="Proteomes" id="UP000283895"/>
    </source>
</evidence>
<dbReference type="EMBL" id="LKEA01000015">
    <property type="protein sequence ID" value="ROW03804.1"/>
    <property type="molecule type" value="Genomic_DNA"/>
</dbReference>
<accession>A0A423WK40</accession>
<sequence length="435" mass="47031">MLTRSPVPARSPSASPSSFHPNFHYAPISPQHRSPKVPTAVSRRPSTTSLSGTAMTSPSHSSKQQSKPSPKPPPQPERTTQYVGVDAATQYSPMEQHNYFAPRKAPTEPSPLSNSQSVSGALPQHARTQPAPTQAESRRNLTVPTSETTAVTEPQATATNTTAPLESEPPMLKAPHPLSPNKRRNSEGPGALAGESSTAGQGAGALPKRAKPDVPPPKVLPVRYELCAIEDVVVLIANMLAELIETNDALAMRSGHLTRFHSRTAPGISVLDYLHRLAKHATLTPPLLLSMVYYIDRLCALYPDFTINTLTVHRFLITAATVAAKGLSDSFWNNSTYARVGGVRVAELKLLELDFLTRVDWKIVPDPDVLVAYYRGLVQRSPAYALEDEVDLGDGMDDEDSEISDEVDEDDDGAEGASEREMSPQVKPPESSAQT</sequence>
<evidence type="ECO:0000313" key="2">
    <source>
        <dbReference type="EMBL" id="ROW03804.1"/>
    </source>
</evidence>
<reference evidence="2 3" key="1">
    <citation type="submission" date="2015-09" db="EMBL/GenBank/DDBJ databases">
        <title>Host preference determinants of Valsa canker pathogens revealed by comparative genomics.</title>
        <authorList>
            <person name="Yin Z."/>
            <person name="Huang L."/>
        </authorList>
    </citation>
    <scope>NUCLEOTIDE SEQUENCE [LARGE SCALE GENOMIC DNA]</scope>
    <source>
        <strain evidence="2 3">03-1</strain>
    </source>
</reference>
<feature type="region of interest" description="Disordered" evidence="1">
    <location>
        <begin position="1"/>
        <end position="217"/>
    </location>
</feature>
<protein>
    <recommendedName>
        <fullName evidence="4">Nuc-1 negative regulatory protein preg</fullName>
    </recommendedName>
</protein>
<proteinExistence type="predicted"/>
<feature type="compositionally biased region" description="Acidic residues" evidence="1">
    <location>
        <begin position="388"/>
        <end position="414"/>
    </location>
</feature>
<evidence type="ECO:0008006" key="4">
    <source>
        <dbReference type="Google" id="ProtNLM"/>
    </source>
</evidence>